<keyword evidence="1" id="KW-0472">Membrane</keyword>
<sequence length="326" mass="36719">MDGAGSSLSSSVVRYFYLKQVTSYAATSSMVLLLQEFLSSFSQEVQLVWLSPWSSSKIVYLVNRYSSILMASTYLLTLFFGAHTSARCEVLGVINGWQSWISTSLVQLVLQIWLYALYNHNRRPLYVVSFVYAVLTFAVLATVMPFGGKIRFVMFYPICVQALASSSGDSDDSPTLQVDLDSTTKFPDWILGLVLTWSMFTVLLLVLIAYKVWRTFRRQALPGGHDDEGGGLAYILVRDSLCYGGIIFMVVLTNVAMTIFAPTALYPVGYGFGVVLPCILSSRILLNLREWEKYREDRVDVQDVNLSEWPTMFHLTDHHHHSDSSD</sequence>
<name>K5WFL4_PHACS</name>
<feature type="transmembrane region" description="Helical" evidence="1">
    <location>
        <begin position="267"/>
        <end position="286"/>
    </location>
</feature>
<gene>
    <name evidence="3" type="ORF">PHACADRAFT_265938</name>
</gene>
<dbReference type="Pfam" id="PF20151">
    <property type="entry name" value="DUF6533"/>
    <property type="match status" value="1"/>
</dbReference>
<keyword evidence="4" id="KW-1185">Reference proteome</keyword>
<feature type="transmembrane region" description="Helical" evidence="1">
    <location>
        <begin position="241"/>
        <end position="261"/>
    </location>
</feature>
<dbReference type="EMBL" id="JH930613">
    <property type="protein sequence ID" value="EKM48972.1"/>
    <property type="molecule type" value="Genomic_DNA"/>
</dbReference>
<feature type="domain" description="DUF6533" evidence="2">
    <location>
        <begin position="24"/>
        <end position="69"/>
    </location>
</feature>
<feature type="transmembrane region" description="Helical" evidence="1">
    <location>
        <begin position="58"/>
        <end position="80"/>
    </location>
</feature>
<dbReference type="RefSeq" id="XP_007402478.1">
    <property type="nucleotide sequence ID" value="XM_007402416.1"/>
</dbReference>
<dbReference type="OrthoDB" id="3266891at2759"/>
<feature type="transmembrane region" description="Helical" evidence="1">
    <location>
        <begin position="125"/>
        <end position="147"/>
    </location>
</feature>
<feature type="transmembrane region" description="Helical" evidence="1">
    <location>
        <begin position="100"/>
        <end position="118"/>
    </location>
</feature>
<dbReference type="InParanoid" id="K5WFL4"/>
<keyword evidence="1" id="KW-1133">Transmembrane helix</keyword>
<evidence type="ECO:0000313" key="3">
    <source>
        <dbReference type="EMBL" id="EKM48972.1"/>
    </source>
</evidence>
<evidence type="ECO:0000313" key="4">
    <source>
        <dbReference type="Proteomes" id="UP000008370"/>
    </source>
</evidence>
<dbReference type="GeneID" id="18919253"/>
<feature type="transmembrane region" description="Helical" evidence="1">
    <location>
        <begin position="189"/>
        <end position="210"/>
    </location>
</feature>
<dbReference type="AlphaFoldDB" id="K5WFL4"/>
<dbReference type="InterPro" id="IPR045340">
    <property type="entry name" value="DUF6533"/>
</dbReference>
<dbReference type="KEGG" id="pco:PHACADRAFT_265938"/>
<reference evidence="3 4" key="1">
    <citation type="journal article" date="2012" name="BMC Genomics">
        <title>Comparative genomics of the white-rot fungi, Phanerochaete carnosa and P. chrysosporium, to elucidate the genetic basis of the distinct wood types they colonize.</title>
        <authorList>
            <person name="Suzuki H."/>
            <person name="MacDonald J."/>
            <person name="Syed K."/>
            <person name="Salamov A."/>
            <person name="Hori C."/>
            <person name="Aerts A."/>
            <person name="Henrissat B."/>
            <person name="Wiebenga A."/>
            <person name="vanKuyk P.A."/>
            <person name="Barry K."/>
            <person name="Lindquist E."/>
            <person name="LaButti K."/>
            <person name="Lapidus A."/>
            <person name="Lucas S."/>
            <person name="Coutinho P."/>
            <person name="Gong Y."/>
            <person name="Samejima M."/>
            <person name="Mahadevan R."/>
            <person name="Abou-Zaid M."/>
            <person name="de Vries R.P."/>
            <person name="Igarashi K."/>
            <person name="Yadav J.S."/>
            <person name="Grigoriev I.V."/>
            <person name="Master E.R."/>
        </authorList>
    </citation>
    <scope>NUCLEOTIDE SEQUENCE [LARGE SCALE GENOMIC DNA]</scope>
    <source>
        <strain evidence="3 4">HHB-10118-sp</strain>
    </source>
</reference>
<evidence type="ECO:0000256" key="1">
    <source>
        <dbReference type="SAM" id="Phobius"/>
    </source>
</evidence>
<evidence type="ECO:0000259" key="2">
    <source>
        <dbReference type="Pfam" id="PF20151"/>
    </source>
</evidence>
<dbReference type="HOGENOM" id="CLU_035509_15_2_1"/>
<keyword evidence="1" id="KW-0812">Transmembrane</keyword>
<accession>K5WFL4</accession>
<dbReference type="STRING" id="650164.K5WFL4"/>
<dbReference type="Proteomes" id="UP000008370">
    <property type="component" value="Unassembled WGS sequence"/>
</dbReference>
<proteinExistence type="predicted"/>
<protein>
    <recommendedName>
        <fullName evidence="2">DUF6533 domain-containing protein</fullName>
    </recommendedName>
</protein>
<organism evidence="3 4">
    <name type="scientific">Phanerochaete carnosa (strain HHB-10118-sp)</name>
    <name type="common">White-rot fungus</name>
    <name type="synonym">Peniophora carnosa</name>
    <dbReference type="NCBI Taxonomy" id="650164"/>
    <lineage>
        <taxon>Eukaryota</taxon>
        <taxon>Fungi</taxon>
        <taxon>Dikarya</taxon>
        <taxon>Basidiomycota</taxon>
        <taxon>Agaricomycotina</taxon>
        <taxon>Agaricomycetes</taxon>
        <taxon>Polyporales</taxon>
        <taxon>Phanerochaetaceae</taxon>
        <taxon>Phanerochaete</taxon>
    </lineage>
</organism>